<protein>
    <submittedName>
        <fullName evidence="1">Uncharacterized protein</fullName>
    </submittedName>
</protein>
<accession>A0A221KDE7</accession>
<organism evidence="1 2">
    <name type="scientific">Vitreoscilla filiformis</name>
    <dbReference type="NCBI Taxonomy" id="63"/>
    <lineage>
        <taxon>Bacteria</taxon>
        <taxon>Pseudomonadati</taxon>
        <taxon>Pseudomonadota</taxon>
        <taxon>Betaproteobacteria</taxon>
        <taxon>Neisseriales</taxon>
        <taxon>Neisseriaceae</taxon>
        <taxon>Vitreoscilla</taxon>
    </lineage>
</organism>
<dbReference type="EMBL" id="CP022423">
    <property type="protein sequence ID" value="ASM77005.1"/>
    <property type="molecule type" value="Genomic_DNA"/>
</dbReference>
<dbReference type="Proteomes" id="UP000199729">
    <property type="component" value="Chromosome"/>
</dbReference>
<sequence>MHLKGAAMSTSLTSQSFGLPARRYRAASLRQVLALRLQRGAQWAWRVLEAWGRTRAQAELYRTAALYQHSRPALAAELKRLAEER</sequence>
<reference evidence="1 2" key="1">
    <citation type="submission" date="2017-07" db="EMBL/GenBank/DDBJ databases">
        <title>Complete Genome Sequence of the cosmetic ferment Vitreoscilla filiformis (ATCC15551).</title>
        <authorList>
            <person name="Contreras S."/>
            <person name="Sagory-Zalkind P."/>
            <person name="Blanquart H."/>
            <person name="Iltis A."/>
            <person name="Morand S.C."/>
        </authorList>
    </citation>
    <scope>NUCLEOTIDE SEQUENCE [LARGE SCALE GENOMIC DNA]</scope>
    <source>
        <strain evidence="1 2">ATCC 15551</strain>
    </source>
</reference>
<evidence type="ECO:0000313" key="2">
    <source>
        <dbReference type="Proteomes" id="UP000199729"/>
    </source>
</evidence>
<gene>
    <name evidence="1" type="ORF">VITFI_CDS1227</name>
</gene>
<proteinExistence type="predicted"/>
<dbReference type="AlphaFoldDB" id="A0A221KDE7"/>
<keyword evidence="2" id="KW-1185">Reference proteome</keyword>
<evidence type="ECO:0000313" key="1">
    <source>
        <dbReference type="EMBL" id="ASM77005.1"/>
    </source>
</evidence>
<name>A0A221KDE7_VITFI</name>
<dbReference type="KEGG" id="vff:VITFI_CDS1227"/>